<dbReference type="EMBL" id="CP013020">
    <property type="protein sequence ID" value="ALK85851.1"/>
    <property type="molecule type" value="Genomic_DNA"/>
</dbReference>
<evidence type="ECO:0000313" key="4">
    <source>
        <dbReference type="Proteomes" id="UP000061587"/>
    </source>
</evidence>
<reference evidence="3" key="3">
    <citation type="submission" date="2021-06" db="EMBL/GenBank/DDBJ databases">
        <title>Collection of gut derived symbiotic bacterial strains cultured from healthy donors.</title>
        <authorList>
            <person name="Lin H."/>
            <person name="Littmann E."/>
            <person name="Pamer E.G."/>
        </authorList>
    </citation>
    <scope>NUCLEOTIDE SEQUENCE</scope>
    <source>
        <strain evidence="3">MSK.6.33</strain>
    </source>
</reference>
<dbReference type="Proteomes" id="UP000061587">
    <property type="component" value="Chromosome"/>
</dbReference>
<dbReference type="PANTHER" id="PTHR37844">
    <property type="entry name" value="SER/THR PROTEIN PHOSPHATASE SUPERFAMILY (AFU_ORTHOLOGUE AFUA_1G14840)"/>
    <property type="match status" value="1"/>
</dbReference>
<evidence type="ECO:0000313" key="2">
    <source>
        <dbReference type="EMBL" id="ALK85851.1"/>
    </source>
</evidence>
<dbReference type="GO" id="GO:0016787">
    <property type="term" value="F:hydrolase activity"/>
    <property type="evidence" value="ECO:0007669"/>
    <property type="project" value="InterPro"/>
</dbReference>
<dbReference type="SUPFAM" id="SSF56300">
    <property type="entry name" value="Metallo-dependent phosphatases"/>
    <property type="match status" value="1"/>
</dbReference>
<dbReference type="Proteomes" id="UP000736888">
    <property type="component" value="Unassembled WGS sequence"/>
</dbReference>
<dbReference type="Pfam" id="PF00149">
    <property type="entry name" value="Metallophos"/>
    <property type="match status" value="1"/>
</dbReference>
<organism evidence="2 4">
    <name type="scientific">Phocaeicola vulgatus</name>
    <name type="common">Bacteroides vulgatus</name>
    <dbReference type="NCBI Taxonomy" id="821"/>
    <lineage>
        <taxon>Bacteria</taxon>
        <taxon>Pseudomonadati</taxon>
        <taxon>Bacteroidota</taxon>
        <taxon>Bacteroidia</taxon>
        <taxon>Bacteroidales</taxon>
        <taxon>Bacteroidaceae</taxon>
        <taxon>Phocaeicola</taxon>
    </lineage>
</organism>
<name>A0A0P0M4D3_PHOVU</name>
<accession>A0A0P0M4D3</accession>
<dbReference type="Gene3D" id="3.60.21.10">
    <property type="match status" value="1"/>
</dbReference>
<dbReference type="InterPro" id="IPR004843">
    <property type="entry name" value="Calcineurin-like_PHP"/>
</dbReference>
<evidence type="ECO:0000313" key="3">
    <source>
        <dbReference type="EMBL" id="MBU9138615.1"/>
    </source>
</evidence>
<dbReference type="EMBL" id="JAHPYS010000012">
    <property type="protein sequence ID" value="MBU9138615.1"/>
    <property type="molecule type" value="Genomic_DNA"/>
</dbReference>
<dbReference type="RefSeq" id="WP_057099273.1">
    <property type="nucleotide sequence ID" value="NZ_JAHPYS010000012.1"/>
</dbReference>
<proteinExistence type="predicted"/>
<feature type="domain" description="Calcineurin-like phosphoesterase" evidence="1">
    <location>
        <begin position="1"/>
        <end position="218"/>
    </location>
</feature>
<dbReference type="InterPro" id="IPR029052">
    <property type="entry name" value="Metallo-depent_PP-like"/>
</dbReference>
<gene>
    <name evidence="2" type="ORF">BvMPK_3281</name>
    <name evidence="3" type="ORF">KTG10_07605</name>
</gene>
<dbReference type="PATRIC" id="fig|821.40.peg.3955"/>
<sequence>MRIQYMSDLHLEFQENSRYLRYNELSVTGDVLVLAGDIFYLKDKTAPVMNFWKWASKNYRQVLIIPGNHEYYNYSDVMERGFQWKWMLRENVGYYQNQVVRIDDTDFILSTLWSHINPNDEYFVWKGMNDFRQIKFGGKLLQVEEFNRMHEISIDFIRKNIEESTANHIVVVTHHLPTLQVVAAHHRGSVLNSAFASEYDNLIANSRIDAWIYGHSHTNIDTEIGGTRVISNQMGYIFANEHLMNGFESGKFIEIK</sequence>
<reference evidence="2 4" key="2">
    <citation type="journal article" date="2016" name="Genome Biol. Evol.">
        <title>Extensive mobilome-driven genome diversification in mouse gut-associated Bacteroides vulgatus mpk.</title>
        <authorList>
            <person name="Lange A."/>
            <person name="Beier S."/>
            <person name="Steimle A."/>
            <person name="Autenrieth I.B."/>
            <person name="Huson D.H."/>
            <person name="Frick J.S."/>
        </authorList>
    </citation>
    <scope>NUCLEOTIDE SEQUENCE [LARGE SCALE GENOMIC DNA]</scope>
    <source>
        <strain evidence="4">mpk</strain>
        <strain evidence="2">Mpk</strain>
    </source>
</reference>
<dbReference type="AlphaFoldDB" id="A0A0P0M4D3"/>
<reference evidence="4" key="1">
    <citation type="submission" date="2015-10" db="EMBL/GenBank/DDBJ databases">
        <title>Extensive mobilome-driven genome diversification in gut-associated Bacteroides vulgatus mpk.</title>
        <authorList>
            <person name="Beier S."/>
            <person name="Lange A."/>
            <person name="Huson D.H."/>
            <person name="Frick J.-S."/>
            <person name="Autenrieth I.B."/>
        </authorList>
    </citation>
    <scope>NUCLEOTIDE SEQUENCE [LARGE SCALE GENOMIC DNA]</scope>
    <source>
        <strain evidence="4">mpk</strain>
    </source>
</reference>
<protein>
    <submittedName>
        <fullName evidence="3">Metallophosphoesterase</fullName>
    </submittedName>
    <submittedName>
        <fullName evidence="2">Ser/Thr protein phosphatase family protein</fullName>
    </submittedName>
</protein>
<evidence type="ECO:0000259" key="1">
    <source>
        <dbReference type="Pfam" id="PF00149"/>
    </source>
</evidence>
<dbReference type="PANTHER" id="PTHR37844:SF1">
    <property type="entry name" value="CALCINEURIN-LIKE PHOSPHOESTERASE DOMAIN-CONTAINING PROTEIN"/>
    <property type="match status" value="1"/>
</dbReference>